<evidence type="ECO:0000313" key="2">
    <source>
        <dbReference type="Proteomes" id="UP000295832"/>
    </source>
</evidence>
<accession>A0A4R8GMG9</accession>
<dbReference type="AlphaFoldDB" id="A0A4R8GMG9"/>
<comment type="caution">
    <text evidence="1">The sequence shown here is derived from an EMBL/GenBank/DDBJ whole genome shotgun (WGS) entry which is preliminary data.</text>
</comment>
<keyword evidence="2" id="KW-1185">Reference proteome</keyword>
<name>A0A4R8GMG9_9FIRM</name>
<reference evidence="1 2" key="1">
    <citation type="submission" date="2019-03" db="EMBL/GenBank/DDBJ databases">
        <title>Subsurface microbial communities from deep shales in Ohio and West Virginia, USA.</title>
        <authorList>
            <person name="Wrighton K."/>
        </authorList>
    </citation>
    <scope>NUCLEOTIDE SEQUENCE [LARGE SCALE GENOMIC DNA]</scope>
    <source>
        <strain evidence="1 2">MSL 6dP</strain>
    </source>
</reference>
<sequence>MSEENIKLQVPLDDSGFLTLQCPFCGRIFKISGEVAESEDYYQLYCPHCGLVSEADDFLSEEVIKHALTLTENHVIEMMNDFVDDMGKKFKNTDFIRFEKGKKIKKKVPNNLFEENNMEFVDLDCCNRKIKIFYKNQGKPYCPYCGVK</sequence>
<proteinExistence type="predicted"/>
<dbReference type="RefSeq" id="WP_134119135.1">
    <property type="nucleotide sequence ID" value="NZ_SOEG01000055.1"/>
</dbReference>
<dbReference type="Proteomes" id="UP000295832">
    <property type="component" value="Unassembled WGS sequence"/>
</dbReference>
<dbReference type="EMBL" id="SOEG01000055">
    <property type="protein sequence ID" value="TDX44404.1"/>
    <property type="molecule type" value="Genomic_DNA"/>
</dbReference>
<gene>
    <name evidence="1" type="ORF">C7959_1558</name>
</gene>
<protein>
    <submittedName>
        <fullName evidence="1">Uncharacterized protein</fullName>
    </submittedName>
</protein>
<organism evidence="1 2">
    <name type="scientific">Orenia marismortui</name>
    <dbReference type="NCBI Taxonomy" id="46469"/>
    <lineage>
        <taxon>Bacteria</taxon>
        <taxon>Bacillati</taxon>
        <taxon>Bacillota</taxon>
        <taxon>Clostridia</taxon>
        <taxon>Halanaerobiales</taxon>
        <taxon>Halobacteroidaceae</taxon>
        <taxon>Orenia</taxon>
    </lineage>
</organism>
<evidence type="ECO:0000313" key="1">
    <source>
        <dbReference type="EMBL" id="TDX44404.1"/>
    </source>
</evidence>